<dbReference type="AlphaFoldDB" id="A0A8K0EGF8"/>
<feature type="chain" id="PRO_5035455147" evidence="2">
    <location>
        <begin position="19"/>
        <end position="260"/>
    </location>
</feature>
<dbReference type="OrthoDB" id="9992854at2759"/>
<feature type="compositionally biased region" description="Polar residues" evidence="1">
    <location>
        <begin position="23"/>
        <end position="40"/>
    </location>
</feature>
<evidence type="ECO:0000256" key="2">
    <source>
        <dbReference type="SAM" id="SignalP"/>
    </source>
</evidence>
<dbReference type="Proteomes" id="UP000838412">
    <property type="component" value="Chromosome 16"/>
</dbReference>
<gene>
    <name evidence="3" type="primary">Hypp7939</name>
    <name evidence="3" type="ORF">BLAG_LOCUS9170</name>
</gene>
<evidence type="ECO:0000256" key="1">
    <source>
        <dbReference type="SAM" id="MobiDB-lite"/>
    </source>
</evidence>
<feature type="region of interest" description="Disordered" evidence="1">
    <location>
        <begin position="23"/>
        <end position="46"/>
    </location>
</feature>
<feature type="compositionally biased region" description="Basic and acidic residues" evidence="1">
    <location>
        <begin position="111"/>
        <end position="126"/>
    </location>
</feature>
<organism evidence="3 4">
    <name type="scientific">Branchiostoma lanceolatum</name>
    <name type="common">Common lancelet</name>
    <name type="synonym">Amphioxus lanceolatum</name>
    <dbReference type="NCBI Taxonomy" id="7740"/>
    <lineage>
        <taxon>Eukaryota</taxon>
        <taxon>Metazoa</taxon>
        <taxon>Chordata</taxon>
        <taxon>Cephalochordata</taxon>
        <taxon>Leptocardii</taxon>
        <taxon>Amphioxiformes</taxon>
        <taxon>Branchiostomatidae</taxon>
        <taxon>Branchiostoma</taxon>
    </lineage>
</organism>
<accession>A0A8K0EGF8</accession>
<dbReference type="EMBL" id="OV696701">
    <property type="protein sequence ID" value="CAH1247540.1"/>
    <property type="molecule type" value="Genomic_DNA"/>
</dbReference>
<evidence type="ECO:0000313" key="3">
    <source>
        <dbReference type="EMBL" id="CAH1247540.1"/>
    </source>
</evidence>
<feature type="region of interest" description="Disordered" evidence="1">
    <location>
        <begin position="224"/>
        <end position="260"/>
    </location>
</feature>
<name>A0A8K0EGF8_BRALA</name>
<keyword evidence="2" id="KW-0732">Signal</keyword>
<feature type="signal peptide" evidence="2">
    <location>
        <begin position="1"/>
        <end position="18"/>
    </location>
</feature>
<protein>
    <submittedName>
        <fullName evidence="3">Hypp7939 protein</fullName>
    </submittedName>
</protein>
<keyword evidence="4" id="KW-1185">Reference proteome</keyword>
<feature type="region of interest" description="Disordered" evidence="1">
    <location>
        <begin position="103"/>
        <end position="126"/>
    </location>
</feature>
<sequence>MTTLKVAMMLLLLQCIAGRVDNSETGESTYGTNGVENSQISKEDHESNNIHDALQQMGIYIHDARNQKNFDEAVKDNKEASQGAASEAEDIYDILRAKGLKIDDDDTDADQNTRKQEERGVIIKGQNDDSAAKKPINVINNEIYIPRRLWNKYVKEGKIHIINNMINIYLPQPIDVPGGKDEYHANLPSGPMTIRVGPEPATLGDTRMEKGRSILPSVVLGRIERRDTASASNDDNDTAERNVRSKKDVISEHQHEQEDV</sequence>
<feature type="compositionally biased region" description="Basic and acidic residues" evidence="1">
    <location>
        <begin position="238"/>
        <end position="260"/>
    </location>
</feature>
<evidence type="ECO:0000313" key="4">
    <source>
        <dbReference type="Proteomes" id="UP000838412"/>
    </source>
</evidence>
<reference evidence="3" key="1">
    <citation type="submission" date="2022-01" db="EMBL/GenBank/DDBJ databases">
        <authorList>
            <person name="Braso-Vives M."/>
        </authorList>
    </citation>
    <scope>NUCLEOTIDE SEQUENCE</scope>
</reference>
<proteinExistence type="predicted"/>